<protein>
    <recommendedName>
        <fullName evidence="3">Alpha/beta hydrolase</fullName>
    </recommendedName>
</protein>
<dbReference type="EMBL" id="BSDP01000001">
    <property type="protein sequence ID" value="GLI26423.1"/>
    <property type="molecule type" value="Genomic_DNA"/>
</dbReference>
<name>A0A9W6CYY9_9MICO</name>
<comment type="caution">
    <text evidence="1">The sequence shown here is derived from an EMBL/GenBank/DDBJ whole genome shotgun (WGS) entry which is preliminary data.</text>
</comment>
<organism evidence="1 2">
    <name type="scientific">Agromyces rhizosphaerae</name>
    <dbReference type="NCBI Taxonomy" id="88374"/>
    <lineage>
        <taxon>Bacteria</taxon>
        <taxon>Bacillati</taxon>
        <taxon>Actinomycetota</taxon>
        <taxon>Actinomycetes</taxon>
        <taxon>Micrococcales</taxon>
        <taxon>Microbacteriaceae</taxon>
        <taxon>Agromyces</taxon>
    </lineage>
</organism>
<accession>A0A9W6CYY9</accession>
<dbReference type="InterPro" id="IPR029058">
    <property type="entry name" value="AB_hydrolase_fold"/>
</dbReference>
<proteinExistence type="predicted"/>
<dbReference type="Gene3D" id="3.40.50.1820">
    <property type="entry name" value="alpha/beta hydrolase"/>
    <property type="match status" value="1"/>
</dbReference>
<dbReference type="Proteomes" id="UP001144396">
    <property type="component" value="Unassembled WGS sequence"/>
</dbReference>
<dbReference type="SUPFAM" id="SSF53474">
    <property type="entry name" value="alpha/beta-Hydrolases"/>
    <property type="match status" value="1"/>
</dbReference>
<evidence type="ECO:0000313" key="2">
    <source>
        <dbReference type="Proteomes" id="UP001144396"/>
    </source>
</evidence>
<dbReference type="RefSeq" id="WP_281882423.1">
    <property type="nucleotide sequence ID" value="NZ_BSDP01000001.1"/>
</dbReference>
<evidence type="ECO:0008006" key="3">
    <source>
        <dbReference type="Google" id="ProtNLM"/>
    </source>
</evidence>
<keyword evidence="2" id="KW-1185">Reference proteome</keyword>
<evidence type="ECO:0000313" key="1">
    <source>
        <dbReference type="EMBL" id="GLI26423.1"/>
    </source>
</evidence>
<reference evidence="1" key="1">
    <citation type="submission" date="2022-12" db="EMBL/GenBank/DDBJ databases">
        <title>Reference genome sequencing for broad-spectrum identification of bacterial and archaeal isolates by mass spectrometry.</title>
        <authorList>
            <person name="Sekiguchi Y."/>
            <person name="Tourlousse D.M."/>
        </authorList>
    </citation>
    <scope>NUCLEOTIDE SEQUENCE</scope>
    <source>
        <strain evidence="1">14</strain>
    </source>
</reference>
<sequence>MGDGRVLLPIPDRPQYFALVDPAGSNSRLVVFVHGFNGKPVGTWRRFDDGSGAGAWWSESDAVFIGYDSLRREVGSVADEVLAFVRAAMLAGPLPGIASSYRELVLVGHSLGGVVVRSAVQLALRERRMQHVAVGAGDDAVLDARVVLFSPATSGFGPKGLLGLARATSIWLAVNPLLKMSPAFHDLNRDTVRLDDLRHETEAAARSHPGLRALRPDVLWADPDHVVYTDQYSTDPPPRWARRRSHSNVCKPAPGRYETPWRFVESGTAR</sequence>
<dbReference type="AlphaFoldDB" id="A0A9W6CYY9"/>
<gene>
    <name evidence="1" type="ORF">ARHIZOSPH14_06650</name>
</gene>